<protein>
    <submittedName>
        <fullName evidence="7">Non-ribosomal peptide synthase domain TIGR01720/amino acid adenylation domain-containing protein</fullName>
    </submittedName>
</protein>
<dbReference type="SMART" id="SM00823">
    <property type="entry name" value="PKS_PP"/>
    <property type="match status" value="3"/>
</dbReference>
<feature type="domain" description="Carrier" evidence="6">
    <location>
        <begin position="942"/>
        <end position="1016"/>
    </location>
</feature>
<evidence type="ECO:0000256" key="3">
    <source>
        <dbReference type="ARBA" id="ARBA00022553"/>
    </source>
</evidence>
<keyword evidence="5" id="KW-0045">Antibiotic biosynthesis</keyword>
<dbReference type="InterPro" id="IPR000873">
    <property type="entry name" value="AMP-dep_synth/lig_dom"/>
</dbReference>
<dbReference type="PANTHER" id="PTHR45527">
    <property type="entry name" value="NONRIBOSOMAL PEPTIDE SYNTHETASE"/>
    <property type="match status" value="1"/>
</dbReference>
<dbReference type="SUPFAM" id="SSF52777">
    <property type="entry name" value="CoA-dependent acyltransferases"/>
    <property type="match status" value="8"/>
</dbReference>
<dbReference type="Gene3D" id="3.30.559.30">
    <property type="entry name" value="Nonribosomal peptide synthetase, condensation domain"/>
    <property type="match status" value="4"/>
</dbReference>
<feature type="domain" description="Carrier" evidence="6">
    <location>
        <begin position="1993"/>
        <end position="2067"/>
    </location>
</feature>
<dbReference type="GO" id="GO:0008610">
    <property type="term" value="P:lipid biosynthetic process"/>
    <property type="evidence" value="ECO:0007669"/>
    <property type="project" value="UniProtKB-ARBA"/>
</dbReference>
<dbReference type="InterPro" id="IPR029058">
    <property type="entry name" value="AB_hydrolase_fold"/>
</dbReference>
<dbReference type="PROSITE" id="PS50075">
    <property type="entry name" value="CARRIER"/>
    <property type="match status" value="3"/>
</dbReference>
<dbReference type="GO" id="GO:0031177">
    <property type="term" value="F:phosphopantetheine binding"/>
    <property type="evidence" value="ECO:0007669"/>
    <property type="project" value="InterPro"/>
</dbReference>
<dbReference type="Gene3D" id="3.30.559.10">
    <property type="entry name" value="Chloramphenicol acetyltransferase-like domain"/>
    <property type="match status" value="4"/>
</dbReference>
<organism evidence="7 8">
    <name type="scientific">Micromonospora matsumotoense</name>
    <dbReference type="NCBI Taxonomy" id="121616"/>
    <lineage>
        <taxon>Bacteria</taxon>
        <taxon>Bacillati</taxon>
        <taxon>Actinomycetota</taxon>
        <taxon>Actinomycetes</taxon>
        <taxon>Micromonosporales</taxon>
        <taxon>Micromonosporaceae</taxon>
        <taxon>Micromonospora</taxon>
    </lineage>
</organism>
<gene>
    <name evidence="7" type="ORF">GA0070216_1318</name>
</gene>
<evidence type="ECO:0000313" key="8">
    <source>
        <dbReference type="Proteomes" id="UP000198797"/>
    </source>
</evidence>
<dbReference type="InterPro" id="IPR010071">
    <property type="entry name" value="AA_adenyl_dom"/>
</dbReference>
<dbReference type="GO" id="GO:0044550">
    <property type="term" value="P:secondary metabolite biosynthetic process"/>
    <property type="evidence" value="ECO:0007669"/>
    <property type="project" value="UniProtKB-ARBA"/>
</dbReference>
<keyword evidence="3" id="KW-0597">Phosphoprotein</keyword>
<dbReference type="InterPro" id="IPR025110">
    <property type="entry name" value="AMP-bd_C"/>
</dbReference>
<dbReference type="InterPro" id="IPR036736">
    <property type="entry name" value="ACP-like_sf"/>
</dbReference>
<dbReference type="PANTHER" id="PTHR45527:SF1">
    <property type="entry name" value="FATTY ACID SYNTHASE"/>
    <property type="match status" value="1"/>
</dbReference>
<dbReference type="InterPro" id="IPR006162">
    <property type="entry name" value="Ppantetheine_attach_site"/>
</dbReference>
<dbReference type="InterPro" id="IPR010060">
    <property type="entry name" value="NRPS_synth"/>
</dbReference>
<dbReference type="NCBIfam" id="NF003417">
    <property type="entry name" value="PRK04813.1"/>
    <property type="match status" value="3"/>
</dbReference>
<dbReference type="InterPro" id="IPR023213">
    <property type="entry name" value="CAT-like_dom_sf"/>
</dbReference>
<dbReference type="NCBIfam" id="TIGR01733">
    <property type="entry name" value="AA-adenyl-dom"/>
    <property type="match status" value="3"/>
</dbReference>
<dbReference type="EMBL" id="FMCU01000031">
    <property type="protein sequence ID" value="SCF49033.1"/>
    <property type="molecule type" value="Genomic_DNA"/>
</dbReference>
<dbReference type="PROSITE" id="PS00012">
    <property type="entry name" value="PHOSPHOPANTETHEINE"/>
    <property type="match status" value="3"/>
</dbReference>
<sequence length="3589" mass="381233">MTKKTGLEDVLPLSPLQEGLLFHALYDTDAADVYTVSTALELTGPLDTVRLRDAGQALLDRHANLRAGFRRTAKGTTVAAIPTRARLPWAEHDLSGLPETGRIAELDRLAVADQRRRFDMARPPLLRMTLTRLGTDVHRLTITHHHILLDGWSAPLLVRELLDLYARPGSLPPVTPYKAYLAWLARWDRDAATAAWREALAGLDEPTRMAPAGTTPEPVVPGSVETALPAELSGRLTDLARSLGVTLNTVVQTAWGLLLARLTGRDDVVFGATVSGRPPQLPGVESMIGLFINTVPVRVRVDPAEPAGDLLVRVQDEQAALMEHQYLGLADIQRLAGHGELFDTLTVFESYPDDPDAAEPVPGLRVTGTQDEDATHYPLVLVAEPGPRINLEIRHRADVFDADAARTILDRLIRVVTAIAADPAAPVGRIDILDPAERAAVLTEWNGSTDGIVATTFPRRFADMVAAYPENIAVICEDEQVSYAELAARADRLARALAARGVGPGQVVAVALPRSVDLVTALVGVLRSGAAYLALDLDYPADRLRYMLADAAPTCVVSRADLANALPGDRPVVDVAASGPDVTPIAPAVADAAYVIYTSGSTGRPKGVVVTHEGVAKLLATQQRRLGVTHTSRVLFFASPSFDLAYWELCQALLSGGALVVVPTELRVPGAPLVDYLTKHEVTQLALPPSVLSALPADCRLPLGVSMLVGTEEVPARLAERFAAGRRMFNAYGPTETSVNATLWECTPVSTGTVPIGYPDPGQLAYVLDSGLNPAPPGVVGELYLGGLGLARGYHHRPGLTAERFLPDPFAAPGDRMYRTGDLVRWTPDGALEFVGRVDHQVKIRGFRVELGEIEAVVARQEGVRQAAVVLRTDGGVKRIVAYVVGDTDLGRLRTGVAATLPDYMVPGAFVALERLPVSVNGKLDRAALPAPEFTADGGGRTPRTPREKLLCDVFAEVLGVPTVGIDDDFFALGGDSIMSMQLAGRARVAGLVVSPRQVFHQRTPARLVAVAGTVTGVDAVPSSLSLVALTEADRRELAGLGVDVREVLPLSPLQTGLLFHSLLDDVGPDVYTVRMVVDLTGPIDATRLRAAGQALLDRQASLRASFHHLASGTAVSVVPATVTVPWTEVDLSGLDADASQDAWQRLLAEQGRRFDPTTAPLLRLALVRTGANSHRLVLTHHHLLLDGWSRGPLLAELSALYRDGDTVPPAGRPFRDYLAWLAGQDRRTAEHAWAAALDGLAEPTRVVPVDGHRAALAPEVAQVELPEDRTAALTAGARARGLTVNTVVQAAWGLLLARLTGRDDVVFGAVVSGRPPQLPGVESMIGLFINTVPVRVRIDPAEPAGDLLARLQDEQAALMEHQYLSLADIQRIGGHGELFDTLLVFENYPDGDADDDGLPVTGTDGHDATHYPLTLIAEPGPRLHLAVEYRPDLFDSGYATRLAEALVTVVDGLVDGLDAPVGRVGLLDRAGRAAILAAGTGEVRELPGATLPELVAAQVAATPDAVALVGPDGVGVTYRELDARSERLARVLAAVGVGPETVVALALPRSVELVVAILAAGRAGAAYLPLDLDHPDARLATMLADARPVAVLAVGDTAPRVAGLPHGAAPIVLDGPLDDPQVRLSPPGPQHPAYVIYTSGSTGAPKGVEVAHAGIVNRLRWMQHEYALGAGDRVLQKTPAGFDVSVWEFFWPLVTGATLVVARPDGHRDPGYLAELIQRERITTVHFVPSMLAAFLAAPGAAGCPTLRRVLCSGEALPSVLADRCREVLPGAALHNLYGPTEASVDVTAWPAERGTGTGTVPIGGPVWNTRVSVLDAALRPVPVGVPGELYLSGVQLARGYRGRPDLTAGRFVADPYGPAGTRMYRTGDQVRWTAPGVLDFLGRGDGQVKIRGLRVELGEIEAALAGQPDVGTAVVLLREDRPGVAHLVAYLTVTGALDTAALRVRLAALLPDYMVPAAFVVLDALPVSVNGKLDRAALPAPDFAGAGTGTAPRNPREQLLVELFARVLAVPTVGVEDDFFSLGGDSIISIQLVGRARAAGLSLSLRQVFQLRTPAALAAAAESAFVTTTGSGALVTLTDEETAEVAGLGLEVAEVLPLAPLQTGLLFHAAFDADGLDLYTVQIVFDLPGGVDPARLRAAGQALLQRHANLRTSFHQLDSGRPVAVVNRGVTLPWAEADLSDLDDDRREEAWQRCLAEEGRRFDPAVAPLLRMMLVRTGDAYRLVLTHQHMLLDGWSRGPLMDQLSALYEAADGGTAPTPYRDFLAWLAGQDRPAAEQAWRAALAGVSDATRLAPADPQRAPAVPELVEQELTEAVTARLTSLARSRGLTLNTLVQAAWSIVLGRLTGRDDVVFGVTVSGRPAQVPGVESMIGLFINTLPVRVRIDPAEPVAGLLTRLQDEQSALLDHQYLGLADIQRLAGVGELFDTLLIVENYPERSGDGPESLLAAVDAGGRDATHYPLTWVVDPGQRLRVGLEFRTDLFAPPVARRLVGALTAVLTAFTTDPGRAVGRLDLVSDEDRTGWNPPPPASVDDPTVAALFERQVAESPDAPAVVCGAVRWTFAALNDRANRLARLLASRGVGAEDVVALALPRTADAITAILAVLKCGAAYLPLDPAYPPARVAAMLADARPAVLVTAAGVGVTADETDHVLVDDPTLSTFAGHDLTDGDRVRPARPQHPAYVIYTSGSTGRPKGVVVTHRNLVNLFRSHRAQLHLPARAATGRRHLRVGHAWSFAFDASWQPQLWLLDGHALHIVTEERQRDPEQLAALIRAEGIDFIELTPSHFAQLADAGLIRDGRCPLAVVGVGGEAVPPALWQRLGALPGTEAFNLYGPTEATVDALAARIGDTASPVIGRAVAGARAYVLDRALRHTPTGVAGELYVAGAGLARGYLGRPDQTAERFLADPYGAPGERMYRTGDLVRWTEDGRVEYLGRVDEQVKIRGFRVELGEIESVLAAQPGVAEAVVAAREDRPGVRLLAGYVVGAEGLDLTALRAAVAAELPDYMVPSTLLRLDRLPTLANGKLDRAALPAPDLGAAGGGRAPRSDRERVLGEVVAAVLGLPSVDVEADFFALGGDSIVAMQLVGRARAAGLRLTPRQVFAERTVAGLALAATAVDRTGGRAADGVGSFPLTPVMRWLREVDGPIDGFNQSAVVQVPAGLGWEPLLVALQAVTDRHDLLRARLDRTGDWSVTVPPPGSSRAADWTVRVDVTGLDERGLWDTVVAQADIAQAGLDPERGAMIRAAWLDAGPHRPGRLLLLVHHLVVDGVSWRVLLPEIGAAWRDAVAGRTPLTAATGTSFRRWATGLAERASDPARVAELPRWEQIVGRGDPLPVRRPLDPTLDVAGTLRDITLTLPTDVTEALLTRVPAGLGAGVNDVLLGALGMAVTRWRAGQGDAGDAVLVALEGHGREEHLVDGADLSGTVGWFTSIFPVCLDTAGIDVSGGGAAVAEAVVRVREHLAELPDNGMGYGMLRYLNPVTAPTLAALPHPPIQFNYMGRFDFPEAADWEFAPEAEAAENGADDAMPETYELVLNAQTEDRASGPQLVATWSWPDGVFAEESVDELARLWFDALQALVTHNPMRSIR</sequence>
<keyword evidence="4" id="KW-0677">Repeat</keyword>
<dbReference type="FunFam" id="2.30.38.10:FF:000001">
    <property type="entry name" value="Non-ribosomal peptide synthetase PvdI"/>
    <property type="match status" value="2"/>
</dbReference>
<evidence type="ECO:0000256" key="4">
    <source>
        <dbReference type="ARBA" id="ARBA00022737"/>
    </source>
</evidence>
<dbReference type="Gene3D" id="1.10.1200.10">
    <property type="entry name" value="ACP-like"/>
    <property type="match status" value="2"/>
</dbReference>
<evidence type="ECO:0000256" key="1">
    <source>
        <dbReference type="ARBA" id="ARBA00001957"/>
    </source>
</evidence>
<dbReference type="CDD" id="cd19543">
    <property type="entry name" value="DCL_NRPS"/>
    <property type="match status" value="3"/>
</dbReference>
<dbReference type="Proteomes" id="UP000198797">
    <property type="component" value="Unassembled WGS sequence"/>
</dbReference>
<evidence type="ECO:0000256" key="2">
    <source>
        <dbReference type="ARBA" id="ARBA00022450"/>
    </source>
</evidence>
<reference evidence="8" key="1">
    <citation type="submission" date="2016-06" db="EMBL/GenBank/DDBJ databases">
        <authorList>
            <person name="Varghese N."/>
            <person name="Submissions Spin"/>
        </authorList>
    </citation>
    <scope>NUCLEOTIDE SEQUENCE [LARGE SCALE GENOMIC DNA]</scope>
    <source>
        <strain evidence="8">DSM 44100</strain>
    </source>
</reference>
<dbReference type="Pfam" id="PF00501">
    <property type="entry name" value="AMP-binding"/>
    <property type="match status" value="3"/>
</dbReference>
<comment type="cofactor">
    <cofactor evidence="1">
        <name>pantetheine 4'-phosphate</name>
        <dbReference type="ChEBI" id="CHEBI:47942"/>
    </cofactor>
</comment>
<evidence type="ECO:0000259" key="6">
    <source>
        <dbReference type="PROSITE" id="PS50075"/>
    </source>
</evidence>
<dbReference type="SUPFAM" id="SSF47336">
    <property type="entry name" value="ACP-like"/>
    <property type="match status" value="3"/>
</dbReference>
<dbReference type="RefSeq" id="WP_176739242.1">
    <property type="nucleotide sequence ID" value="NZ_FMCU01000031.1"/>
</dbReference>
<dbReference type="InterPro" id="IPR001242">
    <property type="entry name" value="Condensation_dom"/>
</dbReference>
<dbReference type="Pfam" id="PF00550">
    <property type="entry name" value="PP-binding"/>
    <property type="match status" value="3"/>
</dbReference>
<evidence type="ECO:0000256" key="5">
    <source>
        <dbReference type="ARBA" id="ARBA00023194"/>
    </source>
</evidence>
<dbReference type="InterPro" id="IPR020845">
    <property type="entry name" value="AMP-binding_CS"/>
</dbReference>
<dbReference type="CDD" id="cd05930">
    <property type="entry name" value="A_NRPS"/>
    <property type="match status" value="1"/>
</dbReference>
<dbReference type="Pfam" id="PF13193">
    <property type="entry name" value="AMP-binding_C"/>
    <property type="match status" value="3"/>
</dbReference>
<keyword evidence="2" id="KW-0596">Phosphopantetheine</keyword>
<dbReference type="GO" id="GO:0003824">
    <property type="term" value="F:catalytic activity"/>
    <property type="evidence" value="ECO:0007669"/>
    <property type="project" value="InterPro"/>
</dbReference>
<dbReference type="FunFam" id="3.40.50.12780:FF:000012">
    <property type="entry name" value="Non-ribosomal peptide synthetase"/>
    <property type="match status" value="2"/>
</dbReference>
<evidence type="ECO:0000313" key="7">
    <source>
        <dbReference type="EMBL" id="SCF49033.1"/>
    </source>
</evidence>
<dbReference type="GO" id="GO:0043041">
    <property type="term" value="P:amino acid activation for nonribosomal peptide biosynthetic process"/>
    <property type="evidence" value="ECO:0007669"/>
    <property type="project" value="TreeGrafter"/>
</dbReference>
<dbReference type="InterPro" id="IPR020806">
    <property type="entry name" value="PKS_PP-bd"/>
</dbReference>
<proteinExistence type="predicted"/>
<dbReference type="NCBIfam" id="TIGR01720">
    <property type="entry name" value="NRPS-para261"/>
    <property type="match status" value="1"/>
</dbReference>
<dbReference type="STRING" id="121616.GA0070216_1318"/>
<dbReference type="PROSITE" id="PS00455">
    <property type="entry name" value="AMP_BINDING"/>
    <property type="match status" value="3"/>
</dbReference>
<dbReference type="Gene3D" id="2.30.38.10">
    <property type="entry name" value="Luciferase, Domain 3"/>
    <property type="match status" value="3"/>
</dbReference>
<accession>A0A1C5AV43</accession>
<dbReference type="FunFam" id="3.30.300.30:FF:000010">
    <property type="entry name" value="Enterobactin synthetase component F"/>
    <property type="match status" value="3"/>
</dbReference>
<dbReference type="CDD" id="cd17646">
    <property type="entry name" value="A_NRPS_AB3403-like"/>
    <property type="match status" value="1"/>
</dbReference>
<dbReference type="FunFam" id="3.40.50.980:FF:000001">
    <property type="entry name" value="Non-ribosomal peptide synthetase"/>
    <property type="match status" value="3"/>
</dbReference>
<keyword evidence="8" id="KW-1185">Reference proteome</keyword>
<dbReference type="Pfam" id="PF00668">
    <property type="entry name" value="Condensation"/>
    <property type="match status" value="4"/>
</dbReference>
<feature type="domain" description="Carrier" evidence="6">
    <location>
        <begin position="3045"/>
        <end position="3119"/>
    </location>
</feature>
<dbReference type="GO" id="GO:0005829">
    <property type="term" value="C:cytosol"/>
    <property type="evidence" value="ECO:0007669"/>
    <property type="project" value="TreeGrafter"/>
</dbReference>
<dbReference type="InterPro" id="IPR009081">
    <property type="entry name" value="PP-bd_ACP"/>
</dbReference>
<dbReference type="Gene3D" id="3.30.300.30">
    <property type="match status" value="3"/>
</dbReference>
<dbReference type="InterPro" id="IPR045851">
    <property type="entry name" value="AMP-bd_C_sf"/>
</dbReference>
<dbReference type="Gene3D" id="3.40.50.1820">
    <property type="entry name" value="alpha/beta hydrolase"/>
    <property type="match status" value="1"/>
</dbReference>
<dbReference type="FunFam" id="3.40.50.980:FF:000002">
    <property type="entry name" value="Enterobactin synthetase component F"/>
    <property type="match status" value="1"/>
</dbReference>
<dbReference type="GO" id="GO:0017000">
    <property type="term" value="P:antibiotic biosynthetic process"/>
    <property type="evidence" value="ECO:0007669"/>
    <property type="project" value="UniProtKB-KW"/>
</dbReference>
<dbReference type="Gene3D" id="3.40.50.980">
    <property type="match status" value="6"/>
</dbReference>
<name>A0A1C5AV43_9ACTN</name>
<dbReference type="SUPFAM" id="SSF56801">
    <property type="entry name" value="Acetyl-CoA synthetase-like"/>
    <property type="match status" value="3"/>
</dbReference>